<organism evidence="1 2">
    <name type="scientific">Puccinia coronata f. sp. avenae</name>
    <dbReference type="NCBI Taxonomy" id="200324"/>
    <lineage>
        <taxon>Eukaryota</taxon>
        <taxon>Fungi</taxon>
        <taxon>Dikarya</taxon>
        <taxon>Basidiomycota</taxon>
        <taxon>Pucciniomycotina</taxon>
        <taxon>Pucciniomycetes</taxon>
        <taxon>Pucciniales</taxon>
        <taxon>Pucciniaceae</taxon>
        <taxon>Puccinia</taxon>
    </lineage>
</organism>
<evidence type="ECO:0000313" key="1">
    <source>
        <dbReference type="EMBL" id="PLW22062.1"/>
    </source>
</evidence>
<comment type="caution">
    <text evidence="1">The sequence shown here is derived from an EMBL/GenBank/DDBJ whole genome shotgun (WGS) entry which is preliminary data.</text>
</comment>
<accession>A0A2N5T9A1</accession>
<dbReference type="EMBL" id="PGCJ01000776">
    <property type="protein sequence ID" value="PLW22062.1"/>
    <property type="molecule type" value="Genomic_DNA"/>
</dbReference>
<protein>
    <submittedName>
        <fullName evidence="1">Uncharacterized protein</fullName>
    </submittedName>
</protein>
<reference evidence="1 2" key="1">
    <citation type="submission" date="2017-11" db="EMBL/GenBank/DDBJ databases">
        <title>De novo assembly and phasing of dikaryotic genomes from two isolates of Puccinia coronata f. sp. avenae, the causal agent of oat crown rust.</title>
        <authorList>
            <person name="Miller M.E."/>
            <person name="Zhang Y."/>
            <person name="Omidvar V."/>
            <person name="Sperschneider J."/>
            <person name="Schwessinger B."/>
            <person name="Raley C."/>
            <person name="Palmer J.M."/>
            <person name="Garnica D."/>
            <person name="Upadhyaya N."/>
            <person name="Rathjen J."/>
            <person name="Taylor J.M."/>
            <person name="Park R.F."/>
            <person name="Dodds P.N."/>
            <person name="Hirsch C.D."/>
            <person name="Kianian S.F."/>
            <person name="Figueroa M."/>
        </authorList>
    </citation>
    <scope>NUCLEOTIDE SEQUENCE [LARGE SCALE GENOMIC DNA]</scope>
    <source>
        <strain evidence="1">12NC29</strain>
    </source>
</reference>
<keyword evidence="2" id="KW-1185">Reference proteome</keyword>
<evidence type="ECO:0000313" key="2">
    <source>
        <dbReference type="Proteomes" id="UP000235388"/>
    </source>
</evidence>
<dbReference type="Proteomes" id="UP000235388">
    <property type="component" value="Unassembled WGS sequence"/>
</dbReference>
<gene>
    <name evidence="1" type="ORF">PCANC_28546</name>
</gene>
<sequence>MPGLTVCTRALNDSVCLCRGLRHIHSKHHAGMAQWVSGFCPLAFLGDPYDSMVRSAHVDGNYCSDCTPPALHICLGAILHPNWPPNFIILFSASFVLGFVVGPFSGCQTTGQGTWNLPSPSVPTYYTVYNLGPLGPLTIARTTP</sequence>
<proteinExistence type="predicted"/>
<name>A0A2N5T9A1_9BASI</name>
<dbReference type="AlphaFoldDB" id="A0A2N5T9A1"/>